<reference evidence="6" key="1">
    <citation type="submission" date="2016-06" db="EMBL/GenBank/DDBJ databases">
        <title>Parallel loss of symbiosis genes in relatives of nitrogen-fixing non-legume Parasponia.</title>
        <authorList>
            <person name="Van Velzen R."/>
            <person name="Holmer R."/>
            <person name="Bu F."/>
            <person name="Rutten L."/>
            <person name="Van Zeijl A."/>
            <person name="Liu W."/>
            <person name="Santuari L."/>
            <person name="Cao Q."/>
            <person name="Sharma T."/>
            <person name="Shen D."/>
            <person name="Roswanjaya Y."/>
            <person name="Wardhani T."/>
            <person name="Kalhor M.S."/>
            <person name="Jansen J."/>
            <person name="Van den Hoogen J."/>
            <person name="Gungor B."/>
            <person name="Hartog M."/>
            <person name="Hontelez J."/>
            <person name="Verver J."/>
            <person name="Yang W.-C."/>
            <person name="Schijlen E."/>
            <person name="Repin R."/>
            <person name="Schilthuizen M."/>
            <person name="Schranz E."/>
            <person name="Heidstra R."/>
            <person name="Miyata K."/>
            <person name="Fedorova E."/>
            <person name="Kohlen W."/>
            <person name="Bisseling T."/>
            <person name="Smit S."/>
            <person name="Geurts R."/>
        </authorList>
    </citation>
    <scope>NUCLEOTIDE SEQUENCE [LARGE SCALE GENOMIC DNA]</scope>
    <source>
        <strain evidence="6">cv. WU1-14</strain>
    </source>
</reference>
<evidence type="ECO:0000259" key="4">
    <source>
        <dbReference type="Pfam" id="PF13839"/>
    </source>
</evidence>
<feature type="domain" description="Trichome birefringence-like C-terminal" evidence="4">
    <location>
        <begin position="1"/>
        <end position="52"/>
    </location>
</feature>
<gene>
    <name evidence="5" type="ORF">PanWU01x14_037350</name>
</gene>
<feature type="compositionally biased region" description="Pro residues" evidence="2">
    <location>
        <begin position="61"/>
        <end position="156"/>
    </location>
</feature>
<dbReference type="AlphaFoldDB" id="A0A2P5DSP6"/>
<dbReference type="OrthoDB" id="785473at2759"/>
<dbReference type="STRING" id="3476.A0A2P5DSP6"/>
<comment type="caution">
    <text evidence="5">The sequence shown here is derived from an EMBL/GenBank/DDBJ whole genome shotgun (WGS) entry which is preliminary data.</text>
</comment>
<dbReference type="InterPro" id="IPR026057">
    <property type="entry name" value="TBL_C"/>
</dbReference>
<keyword evidence="3" id="KW-1133">Transmembrane helix</keyword>
<feature type="region of interest" description="Disordered" evidence="2">
    <location>
        <begin position="244"/>
        <end position="278"/>
    </location>
</feature>
<sequence>MRKPVRLLHVTGMGEFPGSGHVGTWGDNPSVPDCSHWCLPGVPDMRNEILLSNLLTMGKPPAAPKPPSHPSPPPPLPPSIPPPRPPVRPPPPPPRPRPPVRPPPRPPVRPPPPPPRPRPPVRPPPRPPVHPPPPPPRPLPPVRPPPRPPVHPPPPPSPDNHPTVIVIVFISVGGVFFLAFLAAALFCFLKKRKKKTVQENEIVHFKEHKKVTEATVEGRHGPEAVVLSVEDDVHIEEEIVKTKKVGKGLHAKSADGKASTSATPPSGSHDQHQLEHKA</sequence>
<dbReference type="PRINTS" id="PR01217">
    <property type="entry name" value="PRICHEXTENSN"/>
</dbReference>
<dbReference type="GO" id="GO:0016740">
    <property type="term" value="F:transferase activity"/>
    <property type="evidence" value="ECO:0007669"/>
    <property type="project" value="InterPro"/>
</dbReference>
<accession>A0A2P5DSP6</accession>
<evidence type="ECO:0000256" key="1">
    <source>
        <dbReference type="ARBA" id="ARBA00007727"/>
    </source>
</evidence>
<keyword evidence="6" id="KW-1185">Reference proteome</keyword>
<feature type="transmembrane region" description="Helical" evidence="3">
    <location>
        <begin position="164"/>
        <end position="189"/>
    </location>
</feature>
<keyword evidence="3" id="KW-0812">Transmembrane</keyword>
<keyword evidence="3" id="KW-0472">Membrane</keyword>
<dbReference type="EMBL" id="JXTB01000019">
    <property type="protein sequence ID" value="PON76317.1"/>
    <property type="molecule type" value="Genomic_DNA"/>
</dbReference>
<dbReference type="Proteomes" id="UP000237105">
    <property type="component" value="Unassembled WGS sequence"/>
</dbReference>
<dbReference type="Pfam" id="PF13839">
    <property type="entry name" value="PC-Esterase"/>
    <property type="match status" value="1"/>
</dbReference>
<evidence type="ECO:0000256" key="3">
    <source>
        <dbReference type="SAM" id="Phobius"/>
    </source>
</evidence>
<dbReference type="PANTHER" id="PTHR35697:SF1">
    <property type="entry name" value="PROTEIN TRACHEARY ELEMENT DIFFERENTIATION-RELATED 7"/>
    <property type="match status" value="1"/>
</dbReference>
<protein>
    <submittedName>
        <fullName evidence="5">PC-Esterase</fullName>
    </submittedName>
</protein>
<evidence type="ECO:0000256" key="2">
    <source>
        <dbReference type="SAM" id="MobiDB-lite"/>
    </source>
</evidence>
<name>A0A2P5DSP6_PARAD</name>
<feature type="compositionally biased region" description="Basic and acidic residues" evidence="2">
    <location>
        <begin position="269"/>
        <end position="278"/>
    </location>
</feature>
<dbReference type="InterPro" id="IPR044950">
    <property type="entry name" value="TED6/7"/>
</dbReference>
<proteinExistence type="inferred from homology"/>
<feature type="region of interest" description="Disordered" evidence="2">
    <location>
        <begin position="56"/>
        <end position="156"/>
    </location>
</feature>
<dbReference type="GO" id="GO:0009834">
    <property type="term" value="P:plant-type secondary cell wall biogenesis"/>
    <property type="evidence" value="ECO:0007669"/>
    <property type="project" value="InterPro"/>
</dbReference>
<evidence type="ECO:0000313" key="6">
    <source>
        <dbReference type="Proteomes" id="UP000237105"/>
    </source>
</evidence>
<evidence type="ECO:0000313" key="5">
    <source>
        <dbReference type="EMBL" id="PON76317.1"/>
    </source>
</evidence>
<organism evidence="5 6">
    <name type="scientific">Parasponia andersonii</name>
    <name type="common">Sponia andersonii</name>
    <dbReference type="NCBI Taxonomy" id="3476"/>
    <lineage>
        <taxon>Eukaryota</taxon>
        <taxon>Viridiplantae</taxon>
        <taxon>Streptophyta</taxon>
        <taxon>Embryophyta</taxon>
        <taxon>Tracheophyta</taxon>
        <taxon>Spermatophyta</taxon>
        <taxon>Magnoliopsida</taxon>
        <taxon>eudicotyledons</taxon>
        <taxon>Gunneridae</taxon>
        <taxon>Pentapetalae</taxon>
        <taxon>rosids</taxon>
        <taxon>fabids</taxon>
        <taxon>Rosales</taxon>
        <taxon>Cannabaceae</taxon>
        <taxon>Parasponia</taxon>
    </lineage>
</organism>
<comment type="similarity">
    <text evidence="1">Belongs to the PC-esterase family. TBL subfamily.</text>
</comment>
<dbReference type="PANTHER" id="PTHR35697">
    <property type="entry name" value="OS08G0108300 PROTEIN"/>
    <property type="match status" value="1"/>
</dbReference>
<feature type="compositionally biased region" description="Polar residues" evidence="2">
    <location>
        <begin position="258"/>
        <end position="268"/>
    </location>
</feature>